<accession>A0ABQ3HGR0</accession>
<evidence type="ECO:0000313" key="12">
    <source>
        <dbReference type="Proteomes" id="UP000662678"/>
    </source>
</evidence>
<keyword evidence="12" id="KW-1185">Reference proteome</keyword>
<evidence type="ECO:0000256" key="9">
    <source>
        <dbReference type="ARBA" id="ARBA00023237"/>
    </source>
</evidence>
<protein>
    <submittedName>
        <fullName evidence="11">Flagellar L-ring protein</fullName>
    </submittedName>
</protein>
<evidence type="ECO:0000256" key="2">
    <source>
        <dbReference type="ARBA" id="ARBA00004117"/>
    </source>
</evidence>
<gene>
    <name evidence="11" type="primary">flgH</name>
    <name evidence="11" type="ORF">GCM10011419_26980</name>
</gene>
<dbReference type="RefSeq" id="WP_189354545.1">
    <property type="nucleotide sequence ID" value="NZ_BMYP01000047.1"/>
</dbReference>
<proteinExistence type="inferred from homology"/>
<comment type="subcellular location">
    <subcellularLocation>
        <location evidence="2">Bacterial flagellum basal body</location>
    </subcellularLocation>
    <subcellularLocation>
        <location evidence="3">Membrane</location>
    </subcellularLocation>
</comment>
<evidence type="ECO:0000256" key="8">
    <source>
        <dbReference type="ARBA" id="ARBA00023143"/>
    </source>
</evidence>
<keyword evidence="11" id="KW-0282">Flagellum</keyword>
<evidence type="ECO:0000313" key="11">
    <source>
        <dbReference type="EMBL" id="GHD81283.1"/>
    </source>
</evidence>
<name>A0ABQ3HGR0_9NEIS</name>
<evidence type="ECO:0000256" key="5">
    <source>
        <dbReference type="ARBA" id="ARBA00011439"/>
    </source>
</evidence>
<keyword evidence="6 10" id="KW-0732">Signal</keyword>
<comment type="caution">
    <text evidence="11">The sequence shown here is derived from an EMBL/GenBank/DDBJ whole genome shotgun (WGS) entry which is preliminary data.</text>
</comment>
<evidence type="ECO:0000256" key="6">
    <source>
        <dbReference type="ARBA" id="ARBA00022729"/>
    </source>
</evidence>
<keyword evidence="9" id="KW-0998">Cell outer membrane</keyword>
<evidence type="ECO:0000256" key="10">
    <source>
        <dbReference type="SAM" id="SignalP"/>
    </source>
</evidence>
<dbReference type="PANTHER" id="PTHR34933:SF3">
    <property type="entry name" value="FLAGELLAR L-RING PROTEIN"/>
    <property type="match status" value="1"/>
</dbReference>
<dbReference type="InterPro" id="IPR000527">
    <property type="entry name" value="Flag_Lring"/>
</dbReference>
<evidence type="ECO:0000256" key="4">
    <source>
        <dbReference type="ARBA" id="ARBA00006929"/>
    </source>
</evidence>
<dbReference type="PRINTS" id="PR01008">
    <property type="entry name" value="FLGLRINGFLGH"/>
</dbReference>
<feature type="chain" id="PRO_5046417796" evidence="10">
    <location>
        <begin position="16"/>
        <end position="223"/>
    </location>
</feature>
<dbReference type="EMBL" id="BMYP01000047">
    <property type="protein sequence ID" value="GHD81283.1"/>
    <property type="molecule type" value="Genomic_DNA"/>
</dbReference>
<dbReference type="Proteomes" id="UP000662678">
    <property type="component" value="Unassembled WGS sequence"/>
</dbReference>
<keyword evidence="11" id="KW-0969">Cilium</keyword>
<feature type="signal peptide" evidence="10">
    <location>
        <begin position="1"/>
        <end position="15"/>
    </location>
</feature>
<reference evidence="12" key="1">
    <citation type="journal article" date="2019" name="Int. J. Syst. Evol. Microbiol.">
        <title>The Global Catalogue of Microorganisms (GCM) 10K type strain sequencing project: providing services to taxonomists for standard genome sequencing and annotation.</title>
        <authorList>
            <consortium name="The Broad Institute Genomics Platform"/>
            <consortium name="The Broad Institute Genome Sequencing Center for Infectious Disease"/>
            <person name="Wu L."/>
            <person name="Ma J."/>
        </authorList>
    </citation>
    <scope>NUCLEOTIDE SEQUENCE [LARGE SCALE GENOMIC DNA]</scope>
    <source>
        <strain evidence="12">KCTC 23713</strain>
    </source>
</reference>
<evidence type="ECO:0000256" key="3">
    <source>
        <dbReference type="ARBA" id="ARBA00004370"/>
    </source>
</evidence>
<sequence>MNRVASLLLTLPLLAACTTPSVVQLPTSSYPQLRPLLTQDSGGGIFNPATARLFFETQIAKHVGDSIVVTIEEDVSSSSSRQLNDKASGATSIKGPGALHTMPGLIKQLFEVEVDSDYSINDSGQSSVKNSNKVNGNVMVSVLDVLPNGYLVVGGDKAVLVNGKQSVLRFSGIVDGNHILPGNRISSKYVINARLDQVNQNLPLDAGVLAWVQLLFGAAINLY</sequence>
<keyword evidence="7" id="KW-0472">Membrane</keyword>
<keyword evidence="11" id="KW-0966">Cell projection</keyword>
<dbReference type="PANTHER" id="PTHR34933">
    <property type="entry name" value="FLAGELLAR L-RING PROTEIN"/>
    <property type="match status" value="1"/>
</dbReference>
<comment type="similarity">
    <text evidence="4">Belongs to the FlgH family.</text>
</comment>
<dbReference type="Pfam" id="PF02107">
    <property type="entry name" value="FlgH"/>
    <property type="match status" value="1"/>
</dbReference>
<comment type="subunit">
    <text evidence="5">The basal body constitutes a major portion of the flagellar organelle and consists of four rings (L,P,S, and M) mounted on a central rod.</text>
</comment>
<comment type="function">
    <text evidence="1">Assembles around the rod to form the L-ring and probably protects the motor/basal body from shearing forces during rotation.</text>
</comment>
<evidence type="ECO:0000256" key="1">
    <source>
        <dbReference type="ARBA" id="ARBA00002591"/>
    </source>
</evidence>
<evidence type="ECO:0000256" key="7">
    <source>
        <dbReference type="ARBA" id="ARBA00023136"/>
    </source>
</evidence>
<dbReference type="PROSITE" id="PS51257">
    <property type="entry name" value="PROKAR_LIPOPROTEIN"/>
    <property type="match status" value="1"/>
</dbReference>
<organism evidence="11 12">
    <name type="scientific">Vogesella fluminis</name>
    <dbReference type="NCBI Taxonomy" id="1069161"/>
    <lineage>
        <taxon>Bacteria</taxon>
        <taxon>Pseudomonadati</taxon>
        <taxon>Pseudomonadota</taxon>
        <taxon>Betaproteobacteria</taxon>
        <taxon>Neisseriales</taxon>
        <taxon>Chromobacteriaceae</taxon>
        <taxon>Vogesella</taxon>
    </lineage>
</organism>
<keyword evidence="8" id="KW-0975">Bacterial flagellum</keyword>